<evidence type="ECO:0000313" key="2">
    <source>
        <dbReference type="Proteomes" id="UP000001695"/>
    </source>
</evidence>
<dbReference type="OrthoDB" id="8115943at2"/>
<dbReference type="EMBL" id="CP001017">
    <property type="protein sequence ID" value="ACB97278.1"/>
    <property type="molecule type" value="Genomic_DNA"/>
</dbReference>
<dbReference type="KEGG" id="bid:Bind_3726"/>
<dbReference type="Proteomes" id="UP000001695">
    <property type="component" value="Plasmid pBIND01"/>
</dbReference>
<dbReference type="AlphaFoldDB" id="B2IL78"/>
<protein>
    <submittedName>
        <fullName evidence="1">Uncharacterized protein</fullName>
    </submittedName>
</protein>
<evidence type="ECO:0000313" key="1">
    <source>
        <dbReference type="EMBL" id="ACB97278.1"/>
    </source>
</evidence>
<keyword evidence="1" id="KW-0614">Plasmid</keyword>
<sequence>MFGTYNRLNLPVDASWQTVVRAAIKKLDPKSLKDPQLRPDRRTFYRIMLEHHERAQEMVAAYRL</sequence>
<keyword evidence="2" id="KW-1185">Reference proteome</keyword>
<dbReference type="HOGENOM" id="CLU_206545_0_0_5"/>
<organism evidence="1 2">
    <name type="scientific">Beijerinckia indica subsp. indica (strain ATCC 9039 / DSM 1715 / NCIMB 8712)</name>
    <dbReference type="NCBI Taxonomy" id="395963"/>
    <lineage>
        <taxon>Bacteria</taxon>
        <taxon>Pseudomonadati</taxon>
        <taxon>Pseudomonadota</taxon>
        <taxon>Alphaproteobacteria</taxon>
        <taxon>Hyphomicrobiales</taxon>
        <taxon>Beijerinckiaceae</taxon>
        <taxon>Beijerinckia</taxon>
    </lineage>
</organism>
<gene>
    <name evidence="1" type="ordered locus">Bind_3726</name>
</gene>
<proteinExistence type="predicted"/>
<geneLocation type="plasmid" evidence="1 2">
    <name>pBIND01</name>
</geneLocation>
<reference evidence="1 2" key="1">
    <citation type="submission" date="2008-03" db="EMBL/GenBank/DDBJ databases">
        <title>Complete sequence of plasmid1 of Beijerinckia indica subsp. indica ATCC 9039.</title>
        <authorList>
            <consortium name="US DOE Joint Genome Institute"/>
            <person name="Copeland A."/>
            <person name="Lucas S."/>
            <person name="Lapidus A."/>
            <person name="Glavina del Rio T."/>
            <person name="Dalin E."/>
            <person name="Tice H."/>
            <person name="Bruce D."/>
            <person name="Goodwin L."/>
            <person name="Pitluck S."/>
            <person name="LaButti K."/>
            <person name="Schmutz J."/>
            <person name="Larimer F."/>
            <person name="Land M."/>
            <person name="Hauser L."/>
            <person name="Kyrpides N."/>
            <person name="Mikhailova N."/>
            <person name="Dunfield P.F."/>
            <person name="Dedysh S.N."/>
            <person name="Liesack W."/>
            <person name="Saw J.H."/>
            <person name="Alam M."/>
            <person name="Chen Y."/>
            <person name="Murrell J.C."/>
            <person name="Richardson P."/>
        </authorList>
    </citation>
    <scope>NUCLEOTIDE SEQUENCE [LARGE SCALE GENOMIC DNA]</scope>
    <source>
        <strain evidence="2">ATCC 9039 / DSM 1715 / NCIMB 8712</strain>
        <plasmid evidence="1 2">pBIND01</plasmid>
    </source>
</reference>
<accession>B2IL78</accession>
<name>B2IL78_BEII9</name>
<dbReference type="RefSeq" id="WP_012382891.1">
    <property type="nucleotide sequence ID" value="NC_010580.1"/>
</dbReference>